<dbReference type="InterPro" id="IPR030417">
    <property type="entry name" value="MS4A"/>
</dbReference>
<comment type="caution">
    <text evidence="3">The sequence shown here is derived from an EMBL/GenBank/DDBJ whole genome shotgun (WGS) entry which is preliminary data.</text>
</comment>
<feature type="transmembrane region" description="Helical" evidence="2">
    <location>
        <begin position="6"/>
        <end position="24"/>
    </location>
</feature>
<organism evidence="3 4">
    <name type="scientific">Silurus asotus</name>
    <name type="common">Amur catfish</name>
    <name type="synonym">Parasilurus asotus</name>
    <dbReference type="NCBI Taxonomy" id="30991"/>
    <lineage>
        <taxon>Eukaryota</taxon>
        <taxon>Metazoa</taxon>
        <taxon>Chordata</taxon>
        <taxon>Craniata</taxon>
        <taxon>Vertebrata</taxon>
        <taxon>Euteleostomi</taxon>
        <taxon>Actinopterygii</taxon>
        <taxon>Neopterygii</taxon>
        <taxon>Teleostei</taxon>
        <taxon>Ostariophysi</taxon>
        <taxon>Siluriformes</taxon>
        <taxon>Siluridae</taxon>
        <taxon>Silurus</taxon>
    </lineage>
</organism>
<evidence type="ECO:0000313" key="3">
    <source>
        <dbReference type="EMBL" id="KAI5613741.1"/>
    </source>
</evidence>
<accession>A0AAD5ACL0</accession>
<evidence type="ECO:0000256" key="1">
    <source>
        <dbReference type="SAM" id="MobiDB-lite"/>
    </source>
</evidence>
<reference evidence="3" key="1">
    <citation type="submission" date="2018-07" db="EMBL/GenBank/DDBJ databases">
        <title>Comparative genomics of catfishes provides insights into carnivory and benthic adaptation.</title>
        <authorList>
            <person name="Zhang Y."/>
            <person name="Wang D."/>
            <person name="Peng Z."/>
            <person name="Zheng S."/>
            <person name="Shao F."/>
            <person name="Tao W."/>
        </authorList>
    </citation>
    <scope>NUCLEOTIDE SEQUENCE</scope>
    <source>
        <strain evidence="3">Chongqing</strain>
    </source>
</reference>
<gene>
    <name evidence="3" type="ORF">C0J50_4145</name>
</gene>
<dbReference type="EMBL" id="MU562415">
    <property type="protein sequence ID" value="KAI5613741.1"/>
    <property type="molecule type" value="Genomic_DNA"/>
</dbReference>
<feature type="region of interest" description="Disordered" evidence="1">
    <location>
        <begin position="255"/>
        <end position="287"/>
    </location>
</feature>
<sequence length="287" mass="32128">MNATLVMNVFSVVSAVSAVILFSIDLGPSSFRAILCKPCFYQLSMYYCQLQLVKASLVMNVISAVAALGAFIVFCIDLYLMRGPLRVFIVFSVLEICMAVWTFILIWKSRDSIETIIVQIVIGIMILLFGFVLIGVTISPTIVSGIALWGPIIMKASLVMNVISAVAAGLTLILFVVDMLIGDMLMRWCYNYDYYNYRCNSSMLIMPMYLQPLNLQPLNLQQGNLQLVNQQPMYSQAMTQQLMYSQAMNPQPLNQQLMNPSSLSPPPMYNSEFYNPEVPQKSPAAEV</sequence>
<keyword evidence="2" id="KW-0472">Membrane</keyword>
<keyword evidence="2" id="KW-1133">Transmembrane helix</keyword>
<dbReference type="AlphaFoldDB" id="A0AAD5ACL0"/>
<keyword evidence="4" id="KW-1185">Reference proteome</keyword>
<name>A0AAD5ACL0_SILAS</name>
<dbReference type="PANTHER" id="PTHR23320:SF128">
    <property type="entry name" value="MEMBRANE-SPANNING 4-DOMAINS SUBFAMILY A MEMBER 4A"/>
    <property type="match status" value="1"/>
</dbReference>
<protein>
    <submittedName>
        <fullName evidence="3">Uncharacterized protein</fullName>
    </submittedName>
</protein>
<feature type="transmembrane region" description="Helical" evidence="2">
    <location>
        <begin position="87"/>
        <end position="107"/>
    </location>
</feature>
<dbReference type="PANTHER" id="PTHR23320">
    <property type="entry name" value="MEMBRANE-SPANNING 4-DOMAINS SUBFAMILY A MS4A -RELATED"/>
    <property type="match status" value="1"/>
</dbReference>
<feature type="transmembrane region" description="Helical" evidence="2">
    <location>
        <begin position="158"/>
        <end position="177"/>
    </location>
</feature>
<feature type="transmembrane region" description="Helical" evidence="2">
    <location>
        <begin position="57"/>
        <end position="81"/>
    </location>
</feature>
<dbReference type="Proteomes" id="UP001205998">
    <property type="component" value="Unassembled WGS sequence"/>
</dbReference>
<keyword evidence="2" id="KW-0812">Transmembrane</keyword>
<evidence type="ECO:0000313" key="4">
    <source>
        <dbReference type="Proteomes" id="UP001205998"/>
    </source>
</evidence>
<feature type="transmembrane region" description="Helical" evidence="2">
    <location>
        <begin position="116"/>
        <end position="138"/>
    </location>
</feature>
<proteinExistence type="predicted"/>
<evidence type="ECO:0000256" key="2">
    <source>
        <dbReference type="SAM" id="Phobius"/>
    </source>
</evidence>